<reference evidence="1" key="1">
    <citation type="journal article" date="2019" name="bioRxiv">
        <title>The Genome of the Zebra Mussel, Dreissena polymorpha: A Resource for Invasive Species Research.</title>
        <authorList>
            <person name="McCartney M.A."/>
            <person name="Auch B."/>
            <person name="Kono T."/>
            <person name="Mallez S."/>
            <person name="Zhang Y."/>
            <person name="Obille A."/>
            <person name="Becker A."/>
            <person name="Abrahante J.E."/>
            <person name="Garbe J."/>
            <person name="Badalamenti J.P."/>
            <person name="Herman A."/>
            <person name="Mangelson H."/>
            <person name="Liachko I."/>
            <person name="Sullivan S."/>
            <person name="Sone E.D."/>
            <person name="Koren S."/>
            <person name="Silverstein K.A.T."/>
            <person name="Beckman K.B."/>
            <person name="Gohl D.M."/>
        </authorList>
    </citation>
    <scope>NUCLEOTIDE SEQUENCE</scope>
    <source>
        <strain evidence="1">Duluth1</strain>
        <tissue evidence="1">Whole animal</tissue>
    </source>
</reference>
<accession>A0A9D4R0Q7</accession>
<dbReference type="Proteomes" id="UP000828390">
    <property type="component" value="Unassembled WGS sequence"/>
</dbReference>
<reference evidence="1" key="2">
    <citation type="submission" date="2020-11" db="EMBL/GenBank/DDBJ databases">
        <authorList>
            <person name="McCartney M.A."/>
            <person name="Auch B."/>
            <person name="Kono T."/>
            <person name="Mallez S."/>
            <person name="Becker A."/>
            <person name="Gohl D.M."/>
            <person name="Silverstein K.A.T."/>
            <person name="Koren S."/>
            <person name="Bechman K.B."/>
            <person name="Herman A."/>
            <person name="Abrahante J.E."/>
            <person name="Garbe J."/>
        </authorList>
    </citation>
    <scope>NUCLEOTIDE SEQUENCE</scope>
    <source>
        <strain evidence="1">Duluth1</strain>
        <tissue evidence="1">Whole animal</tissue>
    </source>
</reference>
<evidence type="ECO:0000313" key="1">
    <source>
        <dbReference type="EMBL" id="KAH3849060.1"/>
    </source>
</evidence>
<protein>
    <submittedName>
        <fullName evidence="1">Uncharacterized protein</fullName>
    </submittedName>
</protein>
<organism evidence="1 2">
    <name type="scientific">Dreissena polymorpha</name>
    <name type="common">Zebra mussel</name>
    <name type="synonym">Mytilus polymorpha</name>
    <dbReference type="NCBI Taxonomy" id="45954"/>
    <lineage>
        <taxon>Eukaryota</taxon>
        <taxon>Metazoa</taxon>
        <taxon>Spiralia</taxon>
        <taxon>Lophotrochozoa</taxon>
        <taxon>Mollusca</taxon>
        <taxon>Bivalvia</taxon>
        <taxon>Autobranchia</taxon>
        <taxon>Heteroconchia</taxon>
        <taxon>Euheterodonta</taxon>
        <taxon>Imparidentia</taxon>
        <taxon>Neoheterodontei</taxon>
        <taxon>Myida</taxon>
        <taxon>Dreissenoidea</taxon>
        <taxon>Dreissenidae</taxon>
        <taxon>Dreissena</taxon>
    </lineage>
</organism>
<comment type="caution">
    <text evidence="1">The sequence shown here is derived from an EMBL/GenBank/DDBJ whole genome shotgun (WGS) entry which is preliminary data.</text>
</comment>
<keyword evidence="2" id="KW-1185">Reference proteome</keyword>
<dbReference type="AlphaFoldDB" id="A0A9D4R0Q7"/>
<proteinExistence type="predicted"/>
<gene>
    <name evidence="1" type="ORF">DPMN_091449</name>
</gene>
<sequence>MFGDLEFETASSTGTVQGCVFFHNVYCRITTRVRKLLMLIPTDPAVIDALDSMSTRVRE</sequence>
<evidence type="ECO:0000313" key="2">
    <source>
        <dbReference type="Proteomes" id="UP000828390"/>
    </source>
</evidence>
<dbReference type="EMBL" id="JAIWYP010000003">
    <property type="protein sequence ID" value="KAH3849060.1"/>
    <property type="molecule type" value="Genomic_DNA"/>
</dbReference>
<name>A0A9D4R0Q7_DREPO</name>